<reference evidence="2 3" key="1">
    <citation type="submission" date="2017-11" db="EMBL/GenBank/DDBJ databases">
        <title>De-novo sequencing of pomegranate (Punica granatum L.) genome.</title>
        <authorList>
            <person name="Akparov Z."/>
            <person name="Amiraslanov A."/>
            <person name="Hajiyeva S."/>
            <person name="Abbasov M."/>
            <person name="Kaur K."/>
            <person name="Hamwieh A."/>
            <person name="Solovyev V."/>
            <person name="Salamov A."/>
            <person name="Braich B."/>
            <person name="Kosarev P."/>
            <person name="Mahmoud A."/>
            <person name="Hajiyev E."/>
            <person name="Babayeva S."/>
            <person name="Izzatullayeva V."/>
            <person name="Mammadov A."/>
            <person name="Mammadov A."/>
            <person name="Sharifova S."/>
            <person name="Ojaghi J."/>
            <person name="Eynullazada K."/>
            <person name="Bayramov B."/>
            <person name="Abdulazimova A."/>
            <person name="Shahmuradov I."/>
        </authorList>
    </citation>
    <scope>NUCLEOTIDE SEQUENCE [LARGE SCALE GENOMIC DNA]</scope>
    <source>
        <strain evidence="3">cv. AG2017</strain>
        <tissue evidence="2">Leaf</tissue>
    </source>
</reference>
<sequence>MSDPRGRQPRQLGKNGVGMLAPATARCKIGLVGLLRDGSRRPWVVPNVPSARQARNNERKFSKNTRSSVRKKTMKRWLCTVDRPSDHDHLFTGEGEGYEEPFERDGTTRQSRGEKWQVVRARMRPASGFGTRFFVRPKRDAREFGDFWFKSSRVVTGIPSGFPVILAGFGLGTGWTKVWEWAEVWEVFGERLA</sequence>
<feature type="region of interest" description="Disordered" evidence="1">
    <location>
        <begin position="90"/>
        <end position="113"/>
    </location>
</feature>
<organism evidence="2 3">
    <name type="scientific">Punica granatum</name>
    <name type="common">Pomegranate</name>
    <dbReference type="NCBI Taxonomy" id="22663"/>
    <lineage>
        <taxon>Eukaryota</taxon>
        <taxon>Viridiplantae</taxon>
        <taxon>Streptophyta</taxon>
        <taxon>Embryophyta</taxon>
        <taxon>Tracheophyta</taxon>
        <taxon>Spermatophyta</taxon>
        <taxon>Magnoliopsida</taxon>
        <taxon>eudicotyledons</taxon>
        <taxon>Gunneridae</taxon>
        <taxon>Pentapetalae</taxon>
        <taxon>rosids</taxon>
        <taxon>malvids</taxon>
        <taxon>Myrtales</taxon>
        <taxon>Lythraceae</taxon>
        <taxon>Punica</taxon>
    </lineage>
</organism>
<dbReference type="AlphaFoldDB" id="A0A2I0ICH5"/>
<accession>A0A2I0ICH5</accession>
<feature type="compositionally biased region" description="Basic and acidic residues" evidence="1">
    <location>
        <begin position="101"/>
        <end position="113"/>
    </location>
</feature>
<gene>
    <name evidence="2" type="ORF">CRG98_037922</name>
</gene>
<dbReference type="EMBL" id="PGOL01003325">
    <property type="protein sequence ID" value="PKI41689.1"/>
    <property type="molecule type" value="Genomic_DNA"/>
</dbReference>
<protein>
    <submittedName>
        <fullName evidence="2">Uncharacterized protein</fullName>
    </submittedName>
</protein>
<evidence type="ECO:0000313" key="3">
    <source>
        <dbReference type="Proteomes" id="UP000233551"/>
    </source>
</evidence>
<comment type="caution">
    <text evidence="2">The sequence shown here is derived from an EMBL/GenBank/DDBJ whole genome shotgun (WGS) entry which is preliminary data.</text>
</comment>
<name>A0A2I0ICH5_PUNGR</name>
<evidence type="ECO:0000256" key="1">
    <source>
        <dbReference type="SAM" id="MobiDB-lite"/>
    </source>
</evidence>
<dbReference type="Proteomes" id="UP000233551">
    <property type="component" value="Unassembled WGS sequence"/>
</dbReference>
<evidence type="ECO:0000313" key="2">
    <source>
        <dbReference type="EMBL" id="PKI41689.1"/>
    </source>
</evidence>
<proteinExistence type="predicted"/>
<keyword evidence="3" id="KW-1185">Reference proteome</keyword>